<organism evidence="2 3">
    <name type="scientific">Colletotrichum chrysophilum</name>
    <dbReference type="NCBI Taxonomy" id="1836956"/>
    <lineage>
        <taxon>Eukaryota</taxon>
        <taxon>Fungi</taxon>
        <taxon>Dikarya</taxon>
        <taxon>Ascomycota</taxon>
        <taxon>Pezizomycotina</taxon>
        <taxon>Sordariomycetes</taxon>
        <taxon>Hypocreomycetidae</taxon>
        <taxon>Glomerellales</taxon>
        <taxon>Glomerellaceae</taxon>
        <taxon>Colletotrichum</taxon>
        <taxon>Colletotrichum gloeosporioides species complex</taxon>
    </lineage>
</organism>
<dbReference type="EMBL" id="JAQOWY010001440">
    <property type="protein sequence ID" value="KAK1837362.1"/>
    <property type="molecule type" value="Genomic_DNA"/>
</dbReference>
<accession>A0AAD9E7B6</accession>
<feature type="region of interest" description="Disordered" evidence="1">
    <location>
        <begin position="114"/>
        <end position="147"/>
    </location>
</feature>
<protein>
    <submittedName>
        <fullName evidence="2">Uncharacterized protein</fullName>
    </submittedName>
</protein>
<sequence>MTRMPGRPDDEPRAMNWIYDARTYGMHIRFNTVAPGMVDWSGDRISFRRVRVRVCELAEMFHGVAQEARWLLAQLAVVDGHGDRDNEHGDEHGDGYGGRSALAAALPAIRVGGTAAGVVRPDTRDGGGGGGSGSSRRGGGGHVQPQQ</sequence>
<name>A0AAD9E7B6_9PEZI</name>
<evidence type="ECO:0000256" key="1">
    <source>
        <dbReference type="SAM" id="MobiDB-lite"/>
    </source>
</evidence>
<evidence type="ECO:0000313" key="2">
    <source>
        <dbReference type="EMBL" id="KAK1837362.1"/>
    </source>
</evidence>
<comment type="caution">
    <text evidence="2">The sequence shown here is derived from an EMBL/GenBank/DDBJ whole genome shotgun (WGS) entry which is preliminary data.</text>
</comment>
<dbReference type="AlphaFoldDB" id="A0AAD9E7B6"/>
<proteinExistence type="predicted"/>
<gene>
    <name evidence="2" type="ORF">CCHR01_20017</name>
</gene>
<evidence type="ECO:0000313" key="3">
    <source>
        <dbReference type="Proteomes" id="UP001243330"/>
    </source>
</evidence>
<keyword evidence="3" id="KW-1185">Reference proteome</keyword>
<dbReference type="Proteomes" id="UP001243330">
    <property type="component" value="Unassembled WGS sequence"/>
</dbReference>
<feature type="compositionally biased region" description="Gly residues" evidence="1">
    <location>
        <begin position="126"/>
        <end position="147"/>
    </location>
</feature>
<reference evidence="2" key="1">
    <citation type="submission" date="2023-01" db="EMBL/GenBank/DDBJ databases">
        <title>Colletotrichum chrysophilum M932 genome sequence.</title>
        <authorList>
            <person name="Baroncelli R."/>
        </authorList>
    </citation>
    <scope>NUCLEOTIDE SEQUENCE</scope>
    <source>
        <strain evidence="2">M932</strain>
    </source>
</reference>